<reference evidence="2 3" key="1">
    <citation type="submission" date="2016-11" db="EMBL/GenBank/DDBJ databases">
        <authorList>
            <person name="Jaros S."/>
            <person name="Januszkiewicz K."/>
            <person name="Wedrychowicz H."/>
        </authorList>
    </citation>
    <scope>NUCLEOTIDE SEQUENCE [LARGE SCALE GENOMIC DNA]</scope>
    <source>
        <strain evidence="2 3">DSM 15929</strain>
    </source>
</reference>
<dbReference type="AlphaFoldDB" id="A0A1M6XRU6"/>
<protein>
    <submittedName>
        <fullName evidence="2">Beta-galactosidase/beta-glucuronidase</fullName>
    </submittedName>
</protein>
<evidence type="ECO:0000259" key="1">
    <source>
        <dbReference type="Pfam" id="PF02836"/>
    </source>
</evidence>
<evidence type="ECO:0000313" key="2">
    <source>
        <dbReference type="EMBL" id="SHL08618.1"/>
    </source>
</evidence>
<gene>
    <name evidence="2" type="ORF">SAMN02745136_04036</name>
</gene>
<dbReference type="InterPro" id="IPR008979">
    <property type="entry name" value="Galactose-bd-like_sf"/>
</dbReference>
<dbReference type="InterPro" id="IPR006103">
    <property type="entry name" value="Glyco_hydro_2_cat"/>
</dbReference>
<dbReference type="Gene3D" id="2.60.120.260">
    <property type="entry name" value="Galactose-binding domain-like"/>
    <property type="match status" value="1"/>
</dbReference>
<dbReference type="InterPro" id="IPR051913">
    <property type="entry name" value="GH2_Domain-Containing"/>
</dbReference>
<accession>A0A1M6XRU6</accession>
<evidence type="ECO:0000313" key="3">
    <source>
        <dbReference type="Proteomes" id="UP000184386"/>
    </source>
</evidence>
<dbReference type="STRING" id="1121322.SAMN02745136_04036"/>
<sequence>MEDWAALRKETMGKIDLCGSWGFCLDGEKEGIKREYYKGNLQDTIILPATVSTAKKGKLSEDVPEEQRNTGSLTDPYFFEGYTWYTKTVELADLTDREFFLVLERTRISHVWIGEEHIGSNNSLCTSHRYCITPYVKKEMKLTIMVDNTPASYPVAGGHMTSVDTQTNWNGITGEIYIEELSSIFLSNVRIYPDAAGRLIKVRAVLNGAEKCRVRANVAGEGEALGGKDFDLSAGENLFSCELKETALTWSEHTPNLCRLILTLLPEGQREKDLTSAEFSYPFGLRDFKAVGHYFEINGNKTFLRGKHDGLIFPLTGHPPMDLDSWLRVLGTAKEYGINHYRFHTCCPPRACFEAADILGIYLEPELPFWGTVTEEGDENHNPAAQQYLIEEGYRILDEFGNHPSFVMMSMGNELWGSKKAINHILKGYKSYDDRHLYTQGSNNFQFMPSILDQEDFFCGVRFSRDRLFRGSYAMCDAPLGHIQTSAPDTVHNYDSLIRPGEVLTGTGKDGEVTIQYGTGTKTVKMEDSEEVIPEIPVVSHEIGQYAMYPDFSEISKYTGVLKAENLKIFRERLKAKGMLHMADAFFKASGSFAVDCYKAEIETALRSRELAGFQLLDLQDFSGQGTALVGILNAFMENKGILTSGEWRQFCSDAVLLAELPGFVYAAGEEITVGIKLALFRLTALPSPVVELCLLDGDNVILKKEQSLRDDYGNGVYKLCDFTVNLPEIQKPRKLTLQISLKDQDIENHYDLWVYPERKPDAAHNDVIITESLVEAIENLEKGRRVILYPDFLTKENSIPGTYCTDFWCYPMFRSISESMDRPIPVGTHGLLIKKEHKIFRNFPTEAYTTAQWYDLISGSRAYILEESTIEPIVWTIDNFERNHKLGNLFEVKAGEGRLLVCTLHLQESKKSLPARWFEYCLMEYAGSDDFQPENVIDLEKLKEMK</sequence>
<dbReference type="PANTHER" id="PTHR42732:SF1">
    <property type="entry name" value="BETA-MANNOSIDASE"/>
    <property type="match status" value="1"/>
</dbReference>
<dbReference type="Gene3D" id="3.20.20.80">
    <property type="entry name" value="Glycosidases"/>
    <property type="match status" value="1"/>
</dbReference>
<dbReference type="PANTHER" id="PTHR42732">
    <property type="entry name" value="BETA-GALACTOSIDASE"/>
    <property type="match status" value="1"/>
</dbReference>
<dbReference type="SUPFAM" id="SSF49785">
    <property type="entry name" value="Galactose-binding domain-like"/>
    <property type="match status" value="1"/>
</dbReference>
<dbReference type="InterPro" id="IPR017853">
    <property type="entry name" value="GH"/>
</dbReference>
<organism evidence="2 3">
    <name type="scientific">Anaerocolumna jejuensis DSM 15929</name>
    <dbReference type="NCBI Taxonomy" id="1121322"/>
    <lineage>
        <taxon>Bacteria</taxon>
        <taxon>Bacillati</taxon>
        <taxon>Bacillota</taxon>
        <taxon>Clostridia</taxon>
        <taxon>Lachnospirales</taxon>
        <taxon>Lachnospiraceae</taxon>
        <taxon>Anaerocolumna</taxon>
    </lineage>
</organism>
<name>A0A1M6XRU6_9FIRM</name>
<dbReference type="Pfam" id="PF02836">
    <property type="entry name" value="Glyco_hydro_2_C"/>
    <property type="match status" value="1"/>
</dbReference>
<feature type="domain" description="Glycoside hydrolase family 2 catalytic" evidence="1">
    <location>
        <begin position="295"/>
        <end position="439"/>
    </location>
</feature>
<dbReference type="SUPFAM" id="SSF51445">
    <property type="entry name" value="(Trans)glycosidases"/>
    <property type="match status" value="1"/>
</dbReference>
<dbReference type="EMBL" id="FRAC01000023">
    <property type="protein sequence ID" value="SHL08618.1"/>
    <property type="molecule type" value="Genomic_DNA"/>
</dbReference>
<dbReference type="GO" id="GO:0004553">
    <property type="term" value="F:hydrolase activity, hydrolyzing O-glycosyl compounds"/>
    <property type="evidence" value="ECO:0007669"/>
    <property type="project" value="InterPro"/>
</dbReference>
<dbReference type="GO" id="GO:0005975">
    <property type="term" value="P:carbohydrate metabolic process"/>
    <property type="evidence" value="ECO:0007669"/>
    <property type="project" value="InterPro"/>
</dbReference>
<dbReference type="Proteomes" id="UP000184386">
    <property type="component" value="Unassembled WGS sequence"/>
</dbReference>
<keyword evidence="3" id="KW-1185">Reference proteome</keyword>
<proteinExistence type="predicted"/>